<dbReference type="GO" id="GO:0043171">
    <property type="term" value="P:peptide catabolic process"/>
    <property type="evidence" value="ECO:0007669"/>
    <property type="project" value="TreeGrafter"/>
</dbReference>
<evidence type="ECO:0000256" key="1">
    <source>
        <dbReference type="PIRSR" id="PIRSR634016-3"/>
    </source>
</evidence>
<dbReference type="PANTHER" id="PTHR11533:SF300">
    <property type="entry name" value="AMINOPEPTIDASE"/>
    <property type="match status" value="1"/>
</dbReference>
<dbReference type="PANTHER" id="PTHR11533">
    <property type="entry name" value="PROTEASE M1 ZINC METALLOPROTEASE"/>
    <property type="match status" value="1"/>
</dbReference>
<dbReference type="Pfam" id="PF17900">
    <property type="entry name" value="Peptidase_M1_N"/>
    <property type="match status" value="1"/>
</dbReference>
<dbReference type="InterPro" id="IPR014782">
    <property type="entry name" value="Peptidase_M1_dom"/>
</dbReference>
<comment type="cofactor">
    <cofactor evidence="1">
        <name>Zn(2+)</name>
        <dbReference type="ChEBI" id="CHEBI:29105"/>
    </cofactor>
    <text evidence="1">Binds 1 zinc ion per subunit.</text>
</comment>
<feature type="compositionally biased region" description="Low complexity" evidence="2">
    <location>
        <begin position="102"/>
        <end position="116"/>
    </location>
</feature>
<dbReference type="GO" id="GO:0070006">
    <property type="term" value="F:metalloaminopeptidase activity"/>
    <property type="evidence" value="ECO:0007669"/>
    <property type="project" value="TreeGrafter"/>
</dbReference>
<evidence type="ECO:0008006" key="7">
    <source>
        <dbReference type="Google" id="ProtNLM"/>
    </source>
</evidence>
<comment type="caution">
    <text evidence="5">The sequence shown here is derived from an EMBL/GenBank/DDBJ whole genome shotgun (WGS) entry which is preliminary data.</text>
</comment>
<dbReference type="Gene3D" id="2.60.40.1730">
    <property type="entry name" value="tricorn interacting facor f3 domain"/>
    <property type="match status" value="1"/>
</dbReference>
<evidence type="ECO:0000259" key="4">
    <source>
        <dbReference type="Pfam" id="PF17900"/>
    </source>
</evidence>
<feature type="binding site" evidence="1">
    <location>
        <position position="424"/>
    </location>
    <ligand>
        <name>Zn(2+)</name>
        <dbReference type="ChEBI" id="CHEBI:29105"/>
        <note>catalytic</note>
    </ligand>
</feature>
<evidence type="ECO:0000313" key="6">
    <source>
        <dbReference type="Proteomes" id="UP000518266"/>
    </source>
</evidence>
<dbReference type="EMBL" id="JAAKFY010000027">
    <property type="protein sequence ID" value="KAF3832214.1"/>
    <property type="molecule type" value="Genomic_DNA"/>
</dbReference>
<evidence type="ECO:0000313" key="5">
    <source>
        <dbReference type="EMBL" id="KAF3832214.1"/>
    </source>
</evidence>
<dbReference type="GO" id="GO:0008270">
    <property type="term" value="F:zinc ion binding"/>
    <property type="evidence" value="ECO:0007669"/>
    <property type="project" value="InterPro"/>
</dbReference>
<dbReference type="InterPro" id="IPR045357">
    <property type="entry name" value="Aminopeptidase_N-like_N"/>
</dbReference>
<dbReference type="InterPro" id="IPR050344">
    <property type="entry name" value="Peptidase_M1_aminopeptidases"/>
</dbReference>
<dbReference type="GO" id="GO:0005615">
    <property type="term" value="C:extracellular space"/>
    <property type="evidence" value="ECO:0007669"/>
    <property type="project" value="TreeGrafter"/>
</dbReference>
<dbReference type="Pfam" id="PF01433">
    <property type="entry name" value="Peptidase_M1"/>
    <property type="match status" value="1"/>
</dbReference>
<feature type="domain" description="Peptidase M1 membrane alanine aminopeptidase" evidence="3">
    <location>
        <begin position="346"/>
        <end position="553"/>
    </location>
</feature>
<keyword evidence="1" id="KW-0862">Zinc</keyword>
<evidence type="ECO:0000259" key="3">
    <source>
        <dbReference type="Pfam" id="PF01433"/>
    </source>
</evidence>
<dbReference type="InterPro" id="IPR027268">
    <property type="entry name" value="Peptidase_M4/M1_CTD_sf"/>
</dbReference>
<gene>
    <name evidence="5" type="ORF">F7725_025879</name>
</gene>
<dbReference type="Proteomes" id="UP000518266">
    <property type="component" value="Unassembled WGS sequence"/>
</dbReference>
<accession>A0A7J5X5H3</accession>
<dbReference type="GO" id="GO:0006508">
    <property type="term" value="P:proteolysis"/>
    <property type="evidence" value="ECO:0007669"/>
    <property type="project" value="TreeGrafter"/>
</dbReference>
<dbReference type="InterPro" id="IPR034016">
    <property type="entry name" value="M1_APN-typ"/>
</dbReference>
<dbReference type="SUPFAM" id="SSF63737">
    <property type="entry name" value="Leukotriene A4 hydrolase N-terminal domain"/>
    <property type="match status" value="1"/>
</dbReference>
<dbReference type="GO" id="GO:0005737">
    <property type="term" value="C:cytoplasm"/>
    <property type="evidence" value="ECO:0007669"/>
    <property type="project" value="TreeGrafter"/>
</dbReference>
<dbReference type="OrthoDB" id="510539at2759"/>
<feature type="domain" description="Aminopeptidase N-like N-terminal" evidence="4">
    <location>
        <begin position="186"/>
        <end position="342"/>
    </location>
</feature>
<keyword evidence="1" id="KW-0479">Metal-binding</keyword>
<dbReference type="GO" id="GO:0042277">
    <property type="term" value="F:peptide binding"/>
    <property type="evidence" value="ECO:0007669"/>
    <property type="project" value="TreeGrafter"/>
</dbReference>
<dbReference type="InterPro" id="IPR042097">
    <property type="entry name" value="Aminopeptidase_N-like_N_sf"/>
</dbReference>
<evidence type="ECO:0000256" key="2">
    <source>
        <dbReference type="SAM" id="MobiDB-lite"/>
    </source>
</evidence>
<dbReference type="SUPFAM" id="SSF55486">
    <property type="entry name" value="Metalloproteases ('zincins'), catalytic domain"/>
    <property type="match status" value="1"/>
</dbReference>
<protein>
    <recommendedName>
        <fullName evidence="7">Aminopeptidase N</fullName>
    </recommendedName>
</protein>
<organism evidence="5 6">
    <name type="scientific">Dissostichus mawsoni</name>
    <name type="common">Antarctic cod</name>
    <dbReference type="NCBI Taxonomy" id="36200"/>
    <lineage>
        <taxon>Eukaryota</taxon>
        <taxon>Metazoa</taxon>
        <taxon>Chordata</taxon>
        <taxon>Craniata</taxon>
        <taxon>Vertebrata</taxon>
        <taxon>Euteleostomi</taxon>
        <taxon>Actinopterygii</taxon>
        <taxon>Neopterygii</taxon>
        <taxon>Teleostei</taxon>
        <taxon>Neoteleostei</taxon>
        <taxon>Acanthomorphata</taxon>
        <taxon>Eupercaria</taxon>
        <taxon>Perciformes</taxon>
        <taxon>Notothenioidei</taxon>
        <taxon>Nototheniidae</taxon>
        <taxon>Dissostichus</taxon>
    </lineage>
</organism>
<dbReference type="GO" id="GO:0005886">
    <property type="term" value="C:plasma membrane"/>
    <property type="evidence" value="ECO:0007669"/>
    <property type="project" value="TreeGrafter"/>
</dbReference>
<dbReference type="CDD" id="cd09601">
    <property type="entry name" value="M1_APN-Q_like"/>
    <property type="match status" value="1"/>
</dbReference>
<name>A0A7J5X5H3_DISMA</name>
<keyword evidence="6" id="KW-1185">Reference proteome</keyword>
<dbReference type="Gene3D" id="1.10.390.10">
    <property type="entry name" value="Neutral Protease Domain 2"/>
    <property type="match status" value="1"/>
</dbReference>
<feature type="region of interest" description="Disordered" evidence="2">
    <location>
        <begin position="96"/>
        <end position="122"/>
    </location>
</feature>
<sequence length="584" mass="65519">MLFGGVSCNWLHCAAAAEHRAASVGRIKDLLHVRTTLPVGLSEAFPLNDRIKCSDLSEDAVVSGSALRRLSMSPESLRALEGKLLVLLGRLGNSEGWEEPGTTTTTRCQQRNTNNNKGGLSAAPARAVSAVKNMNLPEMPRNINIGDINIKIKKRPRSEEKHVPITTPFTPKEPWDKYRLPESLSPVSYNVTLFPRLKPDANGLYIFTGESTVVFKCVKETDLIIIHSNKLNLTNFDGFFAKLSAVGEASSPSILKSWLIVKTEYLVLQLSRRLSVGAMYVLHTEFQGELADDLEGFYRSEYTDDGVKKKTFPCFDEPAMKASFNVTIVHERETVALSNGIETRLILHFYEKYYNTSYPLSKSDQIALPDFNAGAMENWGLVTYRETALLFDPLMSSTGNKERVTTWFGNLVTLQWWNDLWLNEGFASYVEYLGADYAEPTWNIKDNIVLFDVQKVFAVDALASSHPLSRGEEEVNTPAQISEMMLSEFLTEPVFAKGLSVSVNCNKTCLFINYFHWECLCSYLNTFAFSNTAVENTPSIVIPHTVHDIMNRWTLQMGFPVVTIDTRTGSVTQKHFLLHMVCPD</sequence>
<dbReference type="AlphaFoldDB" id="A0A7J5X5H3"/>
<proteinExistence type="predicted"/>
<reference evidence="5 6" key="1">
    <citation type="submission" date="2020-03" db="EMBL/GenBank/DDBJ databases">
        <title>Dissostichus mawsoni Genome sequencing and assembly.</title>
        <authorList>
            <person name="Park H."/>
        </authorList>
    </citation>
    <scope>NUCLEOTIDE SEQUENCE [LARGE SCALE GENOMIC DNA]</scope>
    <source>
        <strain evidence="5">DM0001</strain>
        <tissue evidence="5">Muscle</tissue>
    </source>
</reference>